<accession>A0A915IJU8</accession>
<sequence>MATPTLTLANVFDAAASNATTGLALATEFKLLQHKTFAAAERKFFKYITFATKNMTPFMRTRQPVNMLDAIPP</sequence>
<reference evidence="2" key="1">
    <citation type="submission" date="2022-11" db="UniProtKB">
        <authorList>
            <consortium name="WormBaseParasite"/>
        </authorList>
    </citation>
    <scope>IDENTIFICATION</scope>
</reference>
<dbReference type="Proteomes" id="UP000887565">
    <property type="component" value="Unplaced"/>
</dbReference>
<organism evidence="1 2">
    <name type="scientific">Romanomermis culicivorax</name>
    <name type="common">Nematode worm</name>
    <dbReference type="NCBI Taxonomy" id="13658"/>
    <lineage>
        <taxon>Eukaryota</taxon>
        <taxon>Metazoa</taxon>
        <taxon>Ecdysozoa</taxon>
        <taxon>Nematoda</taxon>
        <taxon>Enoplea</taxon>
        <taxon>Dorylaimia</taxon>
        <taxon>Mermithida</taxon>
        <taxon>Mermithoidea</taxon>
        <taxon>Mermithidae</taxon>
        <taxon>Romanomermis</taxon>
    </lineage>
</organism>
<proteinExistence type="predicted"/>
<evidence type="ECO:0000313" key="1">
    <source>
        <dbReference type="Proteomes" id="UP000887565"/>
    </source>
</evidence>
<dbReference type="AlphaFoldDB" id="A0A915IJU8"/>
<dbReference type="WBParaSite" id="nRc.2.0.1.t14090-RA">
    <property type="protein sequence ID" value="nRc.2.0.1.t14090-RA"/>
    <property type="gene ID" value="nRc.2.0.1.g14090"/>
</dbReference>
<evidence type="ECO:0000313" key="2">
    <source>
        <dbReference type="WBParaSite" id="nRc.2.0.1.t14090-RA"/>
    </source>
</evidence>
<keyword evidence="1" id="KW-1185">Reference proteome</keyword>
<name>A0A915IJU8_ROMCU</name>
<protein>
    <submittedName>
        <fullName evidence="2">Uncharacterized protein</fullName>
    </submittedName>
</protein>